<dbReference type="EMBL" id="MU827827">
    <property type="protein sequence ID" value="KAJ7321455.1"/>
    <property type="molecule type" value="Genomic_DNA"/>
</dbReference>
<dbReference type="AlphaFoldDB" id="A0A9X0CCV1"/>
<evidence type="ECO:0000313" key="2">
    <source>
        <dbReference type="Proteomes" id="UP001163046"/>
    </source>
</evidence>
<comment type="caution">
    <text evidence="1">The sequence shown here is derived from an EMBL/GenBank/DDBJ whole genome shotgun (WGS) entry which is preliminary data.</text>
</comment>
<dbReference type="Proteomes" id="UP001163046">
    <property type="component" value="Unassembled WGS sequence"/>
</dbReference>
<protein>
    <submittedName>
        <fullName evidence="1">Uncharacterized protein</fullName>
    </submittedName>
</protein>
<feature type="non-terminal residue" evidence="1">
    <location>
        <position position="51"/>
    </location>
</feature>
<reference evidence="1" key="1">
    <citation type="submission" date="2023-01" db="EMBL/GenBank/DDBJ databases">
        <title>Genome assembly of the deep-sea coral Lophelia pertusa.</title>
        <authorList>
            <person name="Herrera S."/>
            <person name="Cordes E."/>
        </authorList>
    </citation>
    <scope>NUCLEOTIDE SEQUENCE</scope>
    <source>
        <strain evidence="1">USNM1676648</strain>
        <tissue evidence="1">Polyp</tissue>
    </source>
</reference>
<keyword evidence="2" id="KW-1185">Reference proteome</keyword>
<organism evidence="1 2">
    <name type="scientific">Desmophyllum pertusum</name>
    <dbReference type="NCBI Taxonomy" id="174260"/>
    <lineage>
        <taxon>Eukaryota</taxon>
        <taxon>Metazoa</taxon>
        <taxon>Cnidaria</taxon>
        <taxon>Anthozoa</taxon>
        <taxon>Hexacorallia</taxon>
        <taxon>Scleractinia</taxon>
        <taxon>Caryophylliina</taxon>
        <taxon>Caryophylliidae</taxon>
        <taxon>Desmophyllum</taxon>
    </lineage>
</organism>
<gene>
    <name evidence="1" type="ORF">OS493_034807</name>
</gene>
<accession>A0A9X0CCV1</accession>
<proteinExistence type="predicted"/>
<sequence length="51" mass="5440">MNTDDIPSRLTWICVAGDHGHCLPTGTCILDGPGTSLKKPGTFWTGSSHTR</sequence>
<name>A0A9X0CCV1_9CNID</name>
<evidence type="ECO:0000313" key="1">
    <source>
        <dbReference type="EMBL" id="KAJ7321455.1"/>
    </source>
</evidence>